<dbReference type="RefSeq" id="WP_269284096.1">
    <property type="nucleotide sequence ID" value="NZ_CP098251.1"/>
</dbReference>
<protein>
    <submittedName>
        <fullName evidence="1">Uncharacterized protein</fullName>
    </submittedName>
</protein>
<gene>
    <name evidence="1" type="ORF">NB646_03430</name>
</gene>
<proteinExistence type="predicted"/>
<name>A0A9E9LFM6_9BURK</name>
<dbReference type="EMBL" id="CP098251">
    <property type="protein sequence ID" value="WAV91804.1"/>
    <property type="molecule type" value="Genomic_DNA"/>
</dbReference>
<reference evidence="1" key="1">
    <citation type="journal article" date="2022" name="Front. Microbiol.">
        <title>New perspectives on an old grouping: The genomic and phenotypic variability of Oxalobacter formigenes and the implications for calcium oxalate stone prevention.</title>
        <authorList>
            <person name="Chmiel J.A."/>
            <person name="Carr C."/>
            <person name="Stuivenberg G.A."/>
            <person name="Venema R."/>
            <person name="Chanyi R.M."/>
            <person name="Al K.F."/>
            <person name="Giguere D."/>
            <person name="Say H."/>
            <person name="Akouris P.P."/>
            <person name="Dominguez Romero S.A."/>
            <person name="Kwong A."/>
            <person name="Tai V."/>
            <person name="Koval S.F."/>
            <person name="Razvi H."/>
            <person name="Bjazevic J."/>
            <person name="Burton J.P."/>
        </authorList>
    </citation>
    <scope>NUCLEOTIDE SEQUENCE</scope>
    <source>
        <strain evidence="1">OxK</strain>
    </source>
</reference>
<sequence>MMLFPVDAILSVWRNMGRNTMVDSSMQQDGNLPAFMQTPEKIKDDDVFPEESRGYC</sequence>
<dbReference type="Proteomes" id="UP001164819">
    <property type="component" value="Chromosome"/>
</dbReference>
<accession>A0A9E9LFM6</accession>
<dbReference type="AlphaFoldDB" id="A0A9E9LFM6"/>
<evidence type="ECO:0000313" key="1">
    <source>
        <dbReference type="EMBL" id="WAV91804.1"/>
    </source>
</evidence>
<organism evidence="1">
    <name type="scientific">Oxalobacter aliiformigenes</name>
    <dbReference type="NCBI Taxonomy" id="2946593"/>
    <lineage>
        <taxon>Bacteria</taxon>
        <taxon>Pseudomonadati</taxon>
        <taxon>Pseudomonadota</taxon>
        <taxon>Betaproteobacteria</taxon>
        <taxon>Burkholderiales</taxon>
        <taxon>Oxalobacteraceae</taxon>
        <taxon>Oxalobacter</taxon>
    </lineage>
</organism>